<organism evidence="2 3">
    <name type="scientific">Tritrichomonas musculus</name>
    <dbReference type="NCBI Taxonomy" id="1915356"/>
    <lineage>
        <taxon>Eukaryota</taxon>
        <taxon>Metamonada</taxon>
        <taxon>Parabasalia</taxon>
        <taxon>Tritrichomonadida</taxon>
        <taxon>Tritrichomonadidae</taxon>
        <taxon>Tritrichomonas</taxon>
    </lineage>
</organism>
<dbReference type="EMBL" id="JAPFFF010000003">
    <property type="protein sequence ID" value="KAK8894233.1"/>
    <property type="molecule type" value="Genomic_DNA"/>
</dbReference>
<evidence type="ECO:0000313" key="2">
    <source>
        <dbReference type="EMBL" id="KAK8894233.1"/>
    </source>
</evidence>
<feature type="compositionally biased region" description="Basic and acidic residues" evidence="1">
    <location>
        <begin position="15"/>
        <end position="31"/>
    </location>
</feature>
<name>A0ABR2KSX4_9EUKA</name>
<evidence type="ECO:0000256" key="1">
    <source>
        <dbReference type="SAM" id="MobiDB-lite"/>
    </source>
</evidence>
<dbReference type="Proteomes" id="UP001470230">
    <property type="component" value="Unassembled WGS sequence"/>
</dbReference>
<evidence type="ECO:0000313" key="3">
    <source>
        <dbReference type="Proteomes" id="UP001470230"/>
    </source>
</evidence>
<sequence length="135" mass="16337">MFTSETAKIARNSHKKESDGQKQSRAKAENQRFKQKYYDLKQKFDDYVQKTNEPHLWSIIMTYCKEKYNILHEHISNIRVFTSSSGNRFNSERLRQFYILISFYGKSLLELLHQIFCFPSWKSTKQWKKDILQKL</sequence>
<reference evidence="2 3" key="1">
    <citation type="submission" date="2024-04" db="EMBL/GenBank/DDBJ databases">
        <title>Tritrichomonas musculus Genome.</title>
        <authorList>
            <person name="Alves-Ferreira E."/>
            <person name="Grigg M."/>
            <person name="Lorenzi H."/>
            <person name="Galac M."/>
        </authorList>
    </citation>
    <scope>NUCLEOTIDE SEQUENCE [LARGE SCALE GENOMIC DNA]</scope>
    <source>
        <strain evidence="2 3">EAF2021</strain>
    </source>
</reference>
<comment type="caution">
    <text evidence="2">The sequence shown here is derived from an EMBL/GenBank/DDBJ whole genome shotgun (WGS) entry which is preliminary data.</text>
</comment>
<accession>A0ABR2KSX4</accession>
<keyword evidence="3" id="KW-1185">Reference proteome</keyword>
<protein>
    <submittedName>
        <fullName evidence="2">Uncharacterized protein</fullName>
    </submittedName>
</protein>
<gene>
    <name evidence="2" type="ORF">M9Y10_022667</name>
</gene>
<feature type="region of interest" description="Disordered" evidence="1">
    <location>
        <begin position="1"/>
        <end position="31"/>
    </location>
</feature>
<proteinExistence type="predicted"/>